<dbReference type="EMBL" id="FMXQ01000005">
    <property type="protein sequence ID" value="SDB34632.1"/>
    <property type="molecule type" value="Genomic_DNA"/>
</dbReference>
<name>A0A1G6CP88_9HYPH</name>
<proteinExistence type="predicted"/>
<dbReference type="SUPFAM" id="SSF55729">
    <property type="entry name" value="Acyl-CoA N-acyltransferases (Nat)"/>
    <property type="match status" value="1"/>
</dbReference>
<dbReference type="InterPro" id="IPR016181">
    <property type="entry name" value="Acyl_CoA_acyltransferase"/>
</dbReference>
<protein>
    <submittedName>
        <fullName evidence="2">Acetyltransferase (GNAT) family protein</fullName>
    </submittedName>
</protein>
<dbReference type="PROSITE" id="PS51186">
    <property type="entry name" value="GNAT"/>
    <property type="match status" value="1"/>
</dbReference>
<accession>A0A1G6CP88</accession>
<dbReference type="InterPro" id="IPR000182">
    <property type="entry name" value="GNAT_dom"/>
</dbReference>
<gene>
    <name evidence="2" type="ORF">SAMN02982931_02559</name>
</gene>
<evidence type="ECO:0000313" key="3">
    <source>
        <dbReference type="Proteomes" id="UP000199071"/>
    </source>
</evidence>
<dbReference type="GO" id="GO:0016747">
    <property type="term" value="F:acyltransferase activity, transferring groups other than amino-acyl groups"/>
    <property type="evidence" value="ECO:0007669"/>
    <property type="project" value="InterPro"/>
</dbReference>
<dbReference type="STRING" id="665467.SAMN02982931_02559"/>
<dbReference type="OrthoDB" id="8894819at2"/>
<dbReference type="Pfam" id="PF00583">
    <property type="entry name" value="Acetyltransf_1"/>
    <property type="match status" value="1"/>
</dbReference>
<dbReference type="Gene3D" id="3.40.630.30">
    <property type="match status" value="1"/>
</dbReference>
<dbReference type="AlphaFoldDB" id="A0A1G6CP88"/>
<reference evidence="2 3" key="1">
    <citation type="submission" date="2016-10" db="EMBL/GenBank/DDBJ databases">
        <authorList>
            <person name="de Groot N.N."/>
        </authorList>
    </citation>
    <scope>NUCLEOTIDE SEQUENCE [LARGE SCALE GENOMIC DNA]</scope>
    <source>
        <strain evidence="2 3">ATCC 35022</strain>
    </source>
</reference>
<feature type="domain" description="N-acetyltransferase" evidence="1">
    <location>
        <begin position="11"/>
        <end position="188"/>
    </location>
</feature>
<sequence length="188" mass="20677">MARPSVSSHDLTFRPVTAGNRVDFEALFTSPGAPKHCWCMVWRRTAAEARNNDSAGRKRQMMARIDAGTPVGLIAYEAGNPLAWVSIAPRETYRNLGGPEANPGEEIWSIVCFWVPRKRRGEGMVYRLIAAAVDHARDAGATVVEAYPVPPDAPSYRFMGFVPAFEKAGFTEIGAAGIRRRVMRLDLG</sequence>
<evidence type="ECO:0000259" key="1">
    <source>
        <dbReference type="PROSITE" id="PS51186"/>
    </source>
</evidence>
<organism evidence="2 3">
    <name type="scientific">Bauldia litoralis</name>
    <dbReference type="NCBI Taxonomy" id="665467"/>
    <lineage>
        <taxon>Bacteria</taxon>
        <taxon>Pseudomonadati</taxon>
        <taxon>Pseudomonadota</taxon>
        <taxon>Alphaproteobacteria</taxon>
        <taxon>Hyphomicrobiales</taxon>
        <taxon>Kaistiaceae</taxon>
        <taxon>Bauldia</taxon>
    </lineage>
</organism>
<dbReference type="Proteomes" id="UP000199071">
    <property type="component" value="Unassembled WGS sequence"/>
</dbReference>
<keyword evidence="3" id="KW-1185">Reference proteome</keyword>
<keyword evidence="2" id="KW-0808">Transferase</keyword>
<dbReference type="RefSeq" id="WP_090876840.1">
    <property type="nucleotide sequence ID" value="NZ_FMXQ01000005.1"/>
</dbReference>
<evidence type="ECO:0000313" key="2">
    <source>
        <dbReference type="EMBL" id="SDB34632.1"/>
    </source>
</evidence>